<dbReference type="Pfam" id="PF24433">
    <property type="entry name" value="DUF7556"/>
    <property type="match status" value="1"/>
</dbReference>
<name>L9YEF1_9EURY</name>
<evidence type="ECO:0000256" key="1">
    <source>
        <dbReference type="SAM" id="MobiDB-lite"/>
    </source>
</evidence>
<dbReference type="EMBL" id="AOII01000113">
    <property type="protein sequence ID" value="ELY72026.1"/>
    <property type="molecule type" value="Genomic_DNA"/>
</dbReference>
<gene>
    <name evidence="2" type="ORF">C487_19463</name>
</gene>
<proteinExistence type="predicted"/>
<evidence type="ECO:0000313" key="3">
    <source>
        <dbReference type="Proteomes" id="UP000011618"/>
    </source>
</evidence>
<reference evidence="2 3" key="1">
    <citation type="journal article" date="2014" name="PLoS Genet.">
        <title>Phylogenetically driven sequencing of extremely halophilic archaea reveals strategies for static and dynamic osmo-response.</title>
        <authorList>
            <person name="Becker E.A."/>
            <person name="Seitzer P.M."/>
            <person name="Tritt A."/>
            <person name="Larsen D."/>
            <person name="Krusor M."/>
            <person name="Yao A.I."/>
            <person name="Wu D."/>
            <person name="Madern D."/>
            <person name="Eisen J.A."/>
            <person name="Darling A.E."/>
            <person name="Facciotti M.T."/>
        </authorList>
    </citation>
    <scope>NUCLEOTIDE SEQUENCE [LARGE SCALE GENOMIC DNA]</scope>
    <source>
        <strain evidence="2 3">DSM 3751</strain>
    </source>
</reference>
<evidence type="ECO:0000313" key="2">
    <source>
        <dbReference type="EMBL" id="ELY72026.1"/>
    </source>
</evidence>
<comment type="caution">
    <text evidence="2">The sequence shown here is derived from an EMBL/GenBank/DDBJ whole genome shotgun (WGS) entry which is preliminary data.</text>
</comment>
<dbReference type="AlphaFoldDB" id="L9YEF1"/>
<organism evidence="2 3">
    <name type="scientific">Natrinema pallidum DSM 3751</name>
    <dbReference type="NCBI Taxonomy" id="1227495"/>
    <lineage>
        <taxon>Archaea</taxon>
        <taxon>Methanobacteriati</taxon>
        <taxon>Methanobacteriota</taxon>
        <taxon>Stenosarchaea group</taxon>
        <taxon>Halobacteria</taxon>
        <taxon>Halobacteriales</taxon>
        <taxon>Natrialbaceae</taxon>
        <taxon>Natrinema</taxon>
    </lineage>
</organism>
<dbReference type="PATRIC" id="fig|1227495.3.peg.3882"/>
<feature type="region of interest" description="Disordered" evidence="1">
    <location>
        <begin position="1"/>
        <end position="22"/>
    </location>
</feature>
<dbReference type="InterPro" id="IPR055978">
    <property type="entry name" value="DUF7556"/>
</dbReference>
<accession>L9YEF1</accession>
<sequence length="359" mass="39110">MSTNTRSIPIESISPRQSADHQLPETAFGWRDDLSRIVVPVPIDESLDEAATLRQLRVASAIAIERREPIVLVGICTRSRSECGRPTAVDTVGSVVDLQPECRRLEQVVAELPPEFRSVTASLLVAPRVETAIDALERHQSVGKIILRHRMPIAGRPARDNASKHIPCDVIVSSSTRADDPVYVPRLGGHGVELVSAQSQPDRLLLAVDEPLANVPLATNVGRGIAHKYRASLDIVYRDDTACRPQEIERTALSQYVRHMTTATSLTDELGAILRDGDYDAVVGPKTVIDGVRREAERAHVEIIAILRNASSDDRTESEIMGAVDEAATGPLFVIADTSTDDAWVSAPVSDSYTAHDFQ</sequence>
<dbReference type="RefSeq" id="WP_006187427.1">
    <property type="nucleotide sequence ID" value="NZ_AOII01000113.1"/>
</dbReference>
<protein>
    <submittedName>
        <fullName evidence="2">Uncharacterized protein</fullName>
    </submittedName>
</protein>
<dbReference type="Proteomes" id="UP000011618">
    <property type="component" value="Unassembled WGS sequence"/>
</dbReference>